<reference evidence="1 2" key="1">
    <citation type="journal article" date="2016" name="Nat. Biotechnol.">
        <title>Measurement of bacterial replication rates in microbial communities.</title>
        <authorList>
            <person name="Brown C.T."/>
            <person name="Olm M.R."/>
            <person name="Thomas B.C."/>
            <person name="Banfield J.F."/>
        </authorList>
    </citation>
    <scope>NUCLEOTIDE SEQUENCE [LARGE SCALE GENOMIC DNA]</scope>
    <source>
        <strain evidence="1">46_33</strain>
    </source>
</reference>
<name>A0A1Q6R8V2_9FIRM</name>
<dbReference type="STRING" id="626940.BHW43_03010"/>
<dbReference type="RefSeq" id="WP_303679461.1">
    <property type="nucleotide sequence ID" value="NZ_DAWEJP010000002.1"/>
</dbReference>
<dbReference type="Proteomes" id="UP000186777">
    <property type="component" value="Unassembled WGS sequence"/>
</dbReference>
<evidence type="ECO:0000313" key="1">
    <source>
        <dbReference type="EMBL" id="OLA38756.1"/>
    </source>
</evidence>
<dbReference type="Pfam" id="PF20118">
    <property type="entry name" value="DUF6508"/>
    <property type="match status" value="1"/>
</dbReference>
<organism evidence="1 2">
    <name type="scientific">Phascolarctobacterium succinatutens</name>
    <dbReference type="NCBI Taxonomy" id="626940"/>
    <lineage>
        <taxon>Bacteria</taxon>
        <taxon>Bacillati</taxon>
        <taxon>Bacillota</taxon>
        <taxon>Negativicutes</taxon>
        <taxon>Acidaminococcales</taxon>
        <taxon>Acidaminococcaceae</taxon>
        <taxon>Phascolarctobacterium</taxon>
    </lineage>
</organism>
<sequence length="138" mass="15457">MKKYSALTKYIKLLKNDNAGEWICDKENDGSSERPMHLPFVSYSIAVNNLADDIYKFAKESDEIVPSKYAEILQANGIEWGYDSMMKADASGLDAQCILALLIASLRAERFCDGALLGFIKSGAVIRWLKRLQELDEA</sequence>
<dbReference type="InterPro" id="IPR045425">
    <property type="entry name" value="DUF6508"/>
</dbReference>
<accession>A0A1Q6R8V2</accession>
<dbReference type="EMBL" id="MNTG01000009">
    <property type="protein sequence ID" value="OLA38756.1"/>
    <property type="molecule type" value="Genomic_DNA"/>
</dbReference>
<protein>
    <submittedName>
        <fullName evidence="1">Uncharacterized protein</fullName>
    </submittedName>
</protein>
<proteinExistence type="predicted"/>
<dbReference type="AlphaFoldDB" id="A0A1Q6R8V2"/>
<evidence type="ECO:0000313" key="2">
    <source>
        <dbReference type="Proteomes" id="UP000186777"/>
    </source>
</evidence>
<comment type="caution">
    <text evidence="1">The sequence shown here is derived from an EMBL/GenBank/DDBJ whole genome shotgun (WGS) entry which is preliminary data.</text>
</comment>
<gene>
    <name evidence="1" type="ORF">BHW43_03010</name>
</gene>